<protein>
    <submittedName>
        <fullName evidence="2">Uncharacterized protein</fullName>
    </submittedName>
</protein>
<dbReference type="EMBL" id="GL736423">
    <property type="protein sequence ID" value="EFX60422.1"/>
    <property type="molecule type" value="Genomic_DNA"/>
</dbReference>
<dbReference type="KEGG" id="dpx:DAPPUDRAFT_277568"/>
<dbReference type="HOGENOM" id="CLU_3112353_0_0_1"/>
<feature type="compositionally biased region" description="Basic and acidic residues" evidence="1">
    <location>
        <begin position="30"/>
        <end position="51"/>
    </location>
</feature>
<sequence length="51" mass="6116">MAGSSPPPTNIVYRELRREWVRKLKRKKNPRIEREAKQPREKVRACEAREA</sequence>
<proteinExistence type="predicted"/>
<gene>
    <name evidence="2" type="ORF">DAPPUDRAFT_277568</name>
</gene>
<name>E9I6F8_DAPPU</name>
<keyword evidence="3" id="KW-1185">Reference proteome</keyword>
<reference evidence="2 3" key="1">
    <citation type="journal article" date="2011" name="Science">
        <title>The ecoresponsive genome of Daphnia pulex.</title>
        <authorList>
            <person name="Colbourne J.K."/>
            <person name="Pfrender M.E."/>
            <person name="Gilbert D."/>
            <person name="Thomas W.K."/>
            <person name="Tucker A."/>
            <person name="Oakley T.H."/>
            <person name="Tokishita S."/>
            <person name="Aerts A."/>
            <person name="Arnold G.J."/>
            <person name="Basu M.K."/>
            <person name="Bauer D.J."/>
            <person name="Caceres C.E."/>
            <person name="Carmel L."/>
            <person name="Casola C."/>
            <person name="Choi J.H."/>
            <person name="Detter J.C."/>
            <person name="Dong Q."/>
            <person name="Dusheyko S."/>
            <person name="Eads B.D."/>
            <person name="Frohlich T."/>
            <person name="Geiler-Samerotte K.A."/>
            <person name="Gerlach D."/>
            <person name="Hatcher P."/>
            <person name="Jogdeo S."/>
            <person name="Krijgsveld J."/>
            <person name="Kriventseva E.V."/>
            <person name="Kultz D."/>
            <person name="Laforsch C."/>
            <person name="Lindquist E."/>
            <person name="Lopez J."/>
            <person name="Manak J.R."/>
            <person name="Muller J."/>
            <person name="Pangilinan J."/>
            <person name="Patwardhan R.P."/>
            <person name="Pitluck S."/>
            <person name="Pritham E.J."/>
            <person name="Rechtsteiner A."/>
            <person name="Rho M."/>
            <person name="Rogozin I.B."/>
            <person name="Sakarya O."/>
            <person name="Salamov A."/>
            <person name="Schaack S."/>
            <person name="Shapiro H."/>
            <person name="Shiga Y."/>
            <person name="Skalitzky C."/>
            <person name="Smith Z."/>
            <person name="Souvorov A."/>
            <person name="Sung W."/>
            <person name="Tang Z."/>
            <person name="Tsuchiya D."/>
            <person name="Tu H."/>
            <person name="Vos H."/>
            <person name="Wang M."/>
            <person name="Wolf Y.I."/>
            <person name="Yamagata H."/>
            <person name="Yamada T."/>
            <person name="Ye Y."/>
            <person name="Shaw J.R."/>
            <person name="Andrews J."/>
            <person name="Crease T.J."/>
            <person name="Tang H."/>
            <person name="Lucas S.M."/>
            <person name="Robertson H.M."/>
            <person name="Bork P."/>
            <person name="Koonin E.V."/>
            <person name="Zdobnov E.M."/>
            <person name="Grigoriev I.V."/>
            <person name="Lynch M."/>
            <person name="Boore J.L."/>
        </authorList>
    </citation>
    <scope>NUCLEOTIDE SEQUENCE [LARGE SCALE GENOMIC DNA]</scope>
</reference>
<evidence type="ECO:0000313" key="2">
    <source>
        <dbReference type="EMBL" id="EFX60422.1"/>
    </source>
</evidence>
<evidence type="ECO:0000256" key="1">
    <source>
        <dbReference type="SAM" id="MobiDB-lite"/>
    </source>
</evidence>
<evidence type="ECO:0000313" key="3">
    <source>
        <dbReference type="Proteomes" id="UP000000305"/>
    </source>
</evidence>
<feature type="region of interest" description="Disordered" evidence="1">
    <location>
        <begin position="29"/>
        <end position="51"/>
    </location>
</feature>
<organism evidence="2 3">
    <name type="scientific">Daphnia pulex</name>
    <name type="common">Water flea</name>
    <dbReference type="NCBI Taxonomy" id="6669"/>
    <lineage>
        <taxon>Eukaryota</taxon>
        <taxon>Metazoa</taxon>
        <taxon>Ecdysozoa</taxon>
        <taxon>Arthropoda</taxon>
        <taxon>Crustacea</taxon>
        <taxon>Branchiopoda</taxon>
        <taxon>Diplostraca</taxon>
        <taxon>Cladocera</taxon>
        <taxon>Anomopoda</taxon>
        <taxon>Daphniidae</taxon>
        <taxon>Daphnia</taxon>
    </lineage>
</organism>
<dbReference type="AlphaFoldDB" id="E9I6F8"/>
<dbReference type="InParanoid" id="E9I6F8"/>
<feature type="non-terminal residue" evidence="2">
    <location>
        <position position="1"/>
    </location>
</feature>
<accession>E9I6F8</accession>
<dbReference type="Proteomes" id="UP000000305">
    <property type="component" value="Unassembled WGS sequence"/>
</dbReference>